<evidence type="ECO:0000256" key="3">
    <source>
        <dbReference type="ARBA" id="ARBA00022801"/>
    </source>
</evidence>
<dbReference type="Proteomes" id="UP001244640">
    <property type="component" value="Unassembled WGS sequence"/>
</dbReference>
<reference evidence="8 9" key="1">
    <citation type="submission" date="2023-07" db="EMBL/GenBank/DDBJ databases">
        <title>Functional and genomic diversity of the sorghum phyllosphere microbiome.</title>
        <authorList>
            <person name="Shade A."/>
        </authorList>
    </citation>
    <scope>NUCLEOTIDE SEQUENCE [LARGE SCALE GENOMIC DNA]</scope>
    <source>
        <strain evidence="8 9">SORGH_AS_0892</strain>
    </source>
</reference>
<evidence type="ECO:0000259" key="7">
    <source>
        <dbReference type="Pfam" id="PF05193"/>
    </source>
</evidence>
<dbReference type="PANTHER" id="PTHR43690:SF17">
    <property type="entry name" value="PROTEIN YHJJ"/>
    <property type="match status" value="1"/>
</dbReference>
<accession>A0ABU0U7R3</accession>
<dbReference type="InterPro" id="IPR011249">
    <property type="entry name" value="Metalloenz_LuxS/M16"/>
</dbReference>
<evidence type="ECO:0000256" key="4">
    <source>
        <dbReference type="ARBA" id="ARBA00022833"/>
    </source>
</evidence>
<evidence type="ECO:0000313" key="8">
    <source>
        <dbReference type="EMBL" id="MDQ1151006.1"/>
    </source>
</evidence>
<dbReference type="GO" id="GO:0008233">
    <property type="term" value="F:peptidase activity"/>
    <property type="evidence" value="ECO:0007669"/>
    <property type="project" value="UniProtKB-KW"/>
</dbReference>
<evidence type="ECO:0000256" key="5">
    <source>
        <dbReference type="ARBA" id="ARBA00023049"/>
    </source>
</evidence>
<dbReference type="Gene3D" id="3.30.830.10">
    <property type="entry name" value="Metalloenzyme, LuxS/M16 peptidase-like"/>
    <property type="match status" value="2"/>
</dbReference>
<keyword evidence="4" id="KW-0862">Zinc</keyword>
<name>A0ABU0U7R3_9SPHI</name>
<feature type="domain" description="Peptidase M16 C-terminal" evidence="7">
    <location>
        <begin position="201"/>
        <end position="376"/>
    </location>
</feature>
<dbReference type="SUPFAM" id="SSF63411">
    <property type="entry name" value="LuxS/MPP-like metallohydrolase"/>
    <property type="match status" value="2"/>
</dbReference>
<protein>
    <submittedName>
        <fullName evidence="8">Zinc protease</fullName>
        <ecNumber evidence="8">3.4.24.-</ecNumber>
    </submittedName>
</protein>
<keyword evidence="2 8" id="KW-0645">Protease</keyword>
<feature type="domain" description="Peptidase M16 N-terminal" evidence="6">
    <location>
        <begin position="46"/>
        <end position="161"/>
    </location>
</feature>
<gene>
    <name evidence="8" type="ORF">QE382_002990</name>
</gene>
<evidence type="ECO:0000256" key="1">
    <source>
        <dbReference type="ARBA" id="ARBA00007261"/>
    </source>
</evidence>
<sequence>MIIILKPALKKPRPYHYYEKVLTGFKNAEKNEMVSYQKFILENGLRVLVHEDHNTAMACVNILYDVGARDESPEQTGFAHLFEHLMFGGSINIPNFDTELQKVGGENNAFTSNDITNYYITLPSSNLETALWLESDRMLSLAFSAQSLEVQRNVVIEEFKQRYLNQPYGDAWLKLRPLAYQVHPYRWATIGKELSHIEEATMEDVKAFFKLHYNPQNAIMVVSGDVHFEEVKFLTQKWFGDIEPGVKYNRQLPKEPEQKAMRRETIWAEVPLDALYIAFHGPSRLEEGYFAMDLLSDILSRGSSSRLYRRLVKEGKLFSEINAYVMGSIDSNLFIIEGKPTAGISLEEAERAVWSELDILKSELVTQNELEKVKNKIESTNVFAELSILDKAMNLAYHELLGDADGINTEVSKYLLVSAAEVQRQAQAIFRPENASILLYKSKMEEEAIHVG</sequence>
<evidence type="ECO:0000256" key="2">
    <source>
        <dbReference type="ARBA" id="ARBA00022670"/>
    </source>
</evidence>
<keyword evidence="3 8" id="KW-0378">Hydrolase</keyword>
<dbReference type="InterPro" id="IPR050626">
    <property type="entry name" value="Peptidase_M16"/>
</dbReference>
<evidence type="ECO:0000313" key="9">
    <source>
        <dbReference type="Proteomes" id="UP001244640"/>
    </source>
</evidence>
<comment type="caution">
    <text evidence="8">The sequence shown here is derived from an EMBL/GenBank/DDBJ whole genome shotgun (WGS) entry which is preliminary data.</text>
</comment>
<organism evidence="8 9">
    <name type="scientific">Sphingobacterium zeae</name>
    <dbReference type="NCBI Taxonomy" id="1776859"/>
    <lineage>
        <taxon>Bacteria</taxon>
        <taxon>Pseudomonadati</taxon>
        <taxon>Bacteroidota</taxon>
        <taxon>Sphingobacteriia</taxon>
        <taxon>Sphingobacteriales</taxon>
        <taxon>Sphingobacteriaceae</taxon>
        <taxon>Sphingobacterium</taxon>
    </lineage>
</organism>
<dbReference type="EC" id="3.4.24.-" evidence="8"/>
<dbReference type="InterPro" id="IPR007863">
    <property type="entry name" value="Peptidase_M16_C"/>
</dbReference>
<dbReference type="PANTHER" id="PTHR43690">
    <property type="entry name" value="NARDILYSIN"/>
    <property type="match status" value="1"/>
</dbReference>
<dbReference type="Pfam" id="PF00675">
    <property type="entry name" value="Peptidase_M16"/>
    <property type="match status" value="1"/>
</dbReference>
<keyword evidence="9" id="KW-1185">Reference proteome</keyword>
<dbReference type="GO" id="GO:0006508">
    <property type="term" value="P:proteolysis"/>
    <property type="evidence" value="ECO:0007669"/>
    <property type="project" value="UniProtKB-KW"/>
</dbReference>
<proteinExistence type="inferred from homology"/>
<keyword evidence="5" id="KW-0482">Metalloprotease</keyword>
<dbReference type="Pfam" id="PF05193">
    <property type="entry name" value="Peptidase_M16_C"/>
    <property type="match status" value="1"/>
</dbReference>
<dbReference type="InterPro" id="IPR011765">
    <property type="entry name" value="Pept_M16_N"/>
</dbReference>
<evidence type="ECO:0000259" key="6">
    <source>
        <dbReference type="Pfam" id="PF00675"/>
    </source>
</evidence>
<comment type="similarity">
    <text evidence="1">Belongs to the peptidase M16 family.</text>
</comment>
<dbReference type="EMBL" id="JAUTBA010000001">
    <property type="protein sequence ID" value="MDQ1151006.1"/>
    <property type="molecule type" value="Genomic_DNA"/>
</dbReference>